<dbReference type="PANTHER" id="PTHR35668:SF1">
    <property type="entry name" value="PROTEIN SHORTAGE IN CHIASMATA 1 ORTHOLOG"/>
    <property type="match status" value="1"/>
</dbReference>
<dbReference type="GO" id="GO:0003697">
    <property type="term" value="F:single-stranded DNA binding"/>
    <property type="evidence" value="ECO:0007669"/>
    <property type="project" value="TreeGrafter"/>
</dbReference>
<dbReference type="Proteomes" id="UP000275408">
    <property type="component" value="Unassembled WGS sequence"/>
</dbReference>
<evidence type="ECO:0000313" key="3">
    <source>
        <dbReference type="Proteomes" id="UP000275408"/>
    </source>
</evidence>
<dbReference type="Pfam" id="PF17825">
    <property type="entry name" value="DUF5587"/>
    <property type="match status" value="1"/>
</dbReference>
<dbReference type="PANTHER" id="PTHR35668">
    <property type="entry name" value="PROTEIN SHORTAGE IN CHIASMATA 1 ORTHOLOG"/>
    <property type="match status" value="1"/>
</dbReference>
<feature type="compositionally biased region" description="Basic and acidic residues" evidence="1">
    <location>
        <begin position="240"/>
        <end position="252"/>
    </location>
</feature>
<dbReference type="AlphaFoldDB" id="A0A3M6TFI8"/>
<dbReference type="GO" id="GO:0000794">
    <property type="term" value="C:condensed nuclear chromosome"/>
    <property type="evidence" value="ECO:0007669"/>
    <property type="project" value="InterPro"/>
</dbReference>
<dbReference type="InterPro" id="IPR039991">
    <property type="entry name" value="SHOC1"/>
</dbReference>
<dbReference type="EMBL" id="RCHS01003687">
    <property type="protein sequence ID" value="RMX40130.1"/>
    <property type="molecule type" value="Genomic_DNA"/>
</dbReference>
<feature type="region of interest" description="Disordered" evidence="1">
    <location>
        <begin position="229"/>
        <end position="252"/>
    </location>
</feature>
<dbReference type="GO" id="GO:0016887">
    <property type="term" value="F:ATP hydrolysis activity"/>
    <property type="evidence" value="ECO:0007669"/>
    <property type="project" value="InterPro"/>
</dbReference>
<accession>A0A3M6TFI8</accession>
<name>A0A3M6TFI8_POCDA</name>
<dbReference type="GO" id="GO:0000712">
    <property type="term" value="P:resolution of meiotic recombination intermediates"/>
    <property type="evidence" value="ECO:0007669"/>
    <property type="project" value="InterPro"/>
</dbReference>
<gene>
    <name evidence="2" type="ORF">pdam_00002239</name>
</gene>
<evidence type="ECO:0000256" key="1">
    <source>
        <dbReference type="SAM" id="MobiDB-lite"/>
    </source>
</evidence>
<comment type="caution">
    <text evidence="2">The sequence shown here is derived from an EMBL/GenBank/DDBJ whole genome shotgun (WGS) entry which is preliminary data.</text>
</comment>
<proteinExistence type="predicted"/>
<evidence type="ECO:0000313" key="2">
    <source>
        <dbReference type="EMBL" id="RMX40130.1"/>
    </source>
</evidence>
<keyword evidence="3" id="KW-1185">Reference proteome</keyword>
<feature type="non-terminal residue" evidence="2">
    <location>
        <position position="252"/>
    </location>
</feature>
<sequence>MIPFKLSSRQPIDYLAQITEISGNIQRPVAYSSEKTGKDIVPSSNPDSPLVSFDMWSDLEEEIVDQVISSLAPDKEQFTPIDEKSDDDSMKLEEVEFTDNLYSIRQKIPDINVLASRLKTKLVQDPLLLDSHGNPLEEKSLLRSEIQASFRGKNAEGLGQEDKEMFLKIYCGDNVNENEDEIEDVFSPEITSKDAFCVKETLRLLDLHEKNELVGEKPELLLQQPTHTGVETLTGSEESSELKTNDFVKLNE</sequence>
<dbReference type="OrthoDB" id="5973439at2759"/>
<protein>
    <submittedName>
        <fullName evidence="2">Uncharacterized protein</fullName>
    </submittedName>
</protein>
<reference evidence="2 3" key="1">
    <citation type="journal article" date="2018" name="Sci. Rep.">
        <title>Comparative analysis of the Pocillopora damicornis genome highlights role of immune system in coral evolution.</title>
        <authorList>
            <person name="Cunning R."/>
            <person name="Bay R.A."/>
            <person name="Gillette P."/>
            <person name="Baker A.C."/>
            <person name="Traylor-Knowles N."/>
        </authorList>
    </citation>
    <scope>NUCLEOTIDE SEQUENCE [LARGE SCALE GENOMIC DNA]</scope>
    <source>
        <strain evidence="2">RSMAS</strain>
        <tissue evidence="2">Whole animal</tissue>
    </source>
</reference>
<organism evidence="2 3">
    <name type="scientific">Pocillopora damicornis</name>
    <name type="common">Cauliflower coral</name>
    <name type="synonym">Millepora damicornis</name>
    <dbReference type="NCBI Taxonomy" id="46731"/>
    <lineage>
        <taxon>Eukaryota</taxon>
        <taxon>Metazoa</taxon>
        <taxon>Cnidaria</taxon>
        <taxon>Anthozoa</taxon>
        <taxon>Hexacorallia</taxon>
        <taxon>Scleractinia</taxon>
        <taxon>Astrocoeniina</taxon>
        <taxon>Pocilloporidae</taxon>
        <taxon>Pocillopora</taxon>
    </lineage>
</organism>